<name>A0AAV3SF39_HALDO</name>
<dbReference type="InterPro" id="IPR036388">
    <property type="entry name" value="WH-like_DNA-bd_sf"/>
</dbReference>
<dbReference type="PANTHER" id="PTHR23131">
    <property type="entry name" value="ENDORIBONUCLEASE LACTB2"/>
    <property type="match status" value="1"/>
</dbReference>
<feature type="domain" description="Metallo-beta-lactamase" evidence="1">
    <location>
        <begin position="18"/>
        <end position="232"/>
    </location>
</feature>
<comment type="caution">
    <text evidence="2">The sequence shown here is derived from an EMBL/GenBank/DDBJ whole genome shotgun (WGS) entry which is preliminary data.</text>
</comment>
<dbReference type="Gene3D" id="1.10.10.10">
    <property type="entry name" value="Winged helix-like DNA-binding domain superfamily/Winged helix DNA-binding domain"/>
    <property type="match status" value="1"/>
</dbReference>
<dbReference type="InterPro" id="IPR001279">
    <property type="entry name" value="Metallo-B-lactamas"/>
</dbReference>
<reference evidence="2" key="2">
    <citation type="submission" date="2023-12" db="EMBL/GenBank/DDBJ databases">
        <authorList>
            <person name="Sun Q."/>
            <person name="Inoue M."/>
        </authorList>
    </citation>
    <scope>NUCLEOTIDE SEQUENCE</scope>
    <source>
        <strain evidence="2">JCM 12289</strain>
    </source>
</reference>
<evidence type="ECO:0000259" key="1">
    <source>
        <dbReference type="SMART" id="SM00849"/>
    </source>
</evidence>
<sequence length="325" mass="35768">MYVHVHVLTFGNHEFEGRNNAYLLSDTGTVTLVDTGIATPRIREQFATELHERGLGFADIDQIVLTHWHPDHTGLAGDIQAQSGATVYVHEADAPLVRRDPDALDELHDRQRVYFDEWGIPPAAQDELRSALADDHLVGQPPTVQSIAEGATIDGGARDLRVLHAPGHAAGLCCFAFDGDSGREAFVGDAILPKYTPNVGGADARVDAPLATYLDTLERLANQEFARVWPGHRDVIENPTARAREIIAHHRERASRILDILREAGPADAWTVSAHLFGELEGIHILHGPGEAYAHLDHLDRHGLVERTEDGYRVRPERPALEAIM</sequence>
<organism evidence="2 3">
    <name type="scientific">Halococcus dombrowskii</name>
    <dbReference type="NCBI Taxonomy" id="179637"/>
    <lineage>
        <taxon>Archaea</taxon>
        <taxon>Methanobacteriati</taxon>
        <taxon>Methanobacteriota</taxon>
        <taxon>Stenosarchaea group</taxon>
        <taxon>Halobacteria</taxon>
        <taxon>Halobacteriales</taxon>
        <taxon>Halococcaceae</taxon>
        <taxon>Halococcus</taxon>
    </lineage>
</organism>
<dbReference type="SUPFAM" id="SSF56281">
    <property type="entry name" value="Metallo-hydrolase/oxidoreductase"/>
    <property type="match status" value="1"/>
</dbReference>
<accession>A0AAV3SF39</accession>
<gene>
    <name evidence="2" type="ORF">GCM10008985_16430</name>
</gene>
<reference evidence="2" key="1">
    <citation type="journal article" date="2014" name="Int. J. Syst. Evol. Microbiol.">
        <title>Complete genome sequence of Corynebacterium casei LMG S-19264T (=DSM 44701T), isolated from a smear-ripened cheese.</title>
        <authorList>
            <consortium name="US DOE Joint Genome Institute (JGI-PGF)"/>
            <person name="Walter F."/>
            <person name="Albersmeier A."/>
            <person name="Kalinowski J."/>
            <person name="Ruckert C."/>
        </authorList>
    </citation>
    <scope>NUCLEOTIDE SEQUENCE</scope>
    <source>
        <strain evidence="2">JCM 12289</strain>
    </source>
</reference>
<evidence type="ECO:0000313" key="2">
    <source>
        <dbReference type="EMBL" id="GAA0460664.1"/>
    </source>
</evidence>
<dbReference type="InterPro" id="IPR050662">
    <property type="entry name" value="Sec-metab_biosynth-thioest"/>
</dbReference>
<dbReference type="EMBL" id="BAAADN010000025">
    <property type="protein sequence ID" value="GAA0460664.1"/>
    <property type="molecule type" value="Genomic_DNA"/>
</dbReference>
<dbReference type="Proteomes" id="UP001500962">
    <property type="component" value="Unassembled WGS sequence"/>
</dbReference>
<dbReference type="Gene3D" id="3.60.15.10">
    <property type="entry name" value="Ribonuclease Z/Hydroxyacylglutathione hydrolase-like"/>
    <property type="match status" value="1"/>
</dbReference>
<proteinExistence type="predicted"/>
<dbReference type="AlphaFoldDB" id="A0AAV3SF39"/>
<dbReference type="PANTHER" id="PTHR23131:SF4">
    <property type="entry name" value="METALLO-BETA-LACTAMASE SUPERFAMILY POTEIN"/>
    <property type="match status" value="1"/>
</dbReference>
<dbReference type="InterPro" id="IPR036866">
    <property type="entry name" value="RibonucZ/Hydroxyglut_hydro"/>
</dbReference>
<dbReference type="SMART" id="SM00849">
    <property type="entry name" value="Lactamase_B"/>
    <property type="match status" value="1"/>
</dbReference>
<dbReference type="CDD" id="cd07725">
    <property type="entry name" value="TTHA1429-like_MBL-fold"/>
    <property type="match status" value="1"/>
</dbReference>
<dbReference type="Pfam" id="PF00753">
    <property type="entry name" value="Lactamase_B"/>
    <property type="match status" value="1"/>
</dbReference>
<evidence type="ECO:0000313" key="3">
    <source>
        <dbReference type="Proteomes" id="UP001500962"/>
    </source>
</evidence>
<protein>
    <submittedName>
        <fullName evidence="2">MBL fold metallo-hydrolase</fullName>
    </submittedName>
</protein>